<proteinExistence type="predicted"/>
<gene>
    <name evidence="4" type="ORF">HUJ06_026462</name>
</gene>
<sequence>MLSFGRPRHHSLMPGPLRGAQERRTHFLVWCAAIICTIIAIAVIVTGLVVFIGYMIIRPRVPFISVVQANLDKLDYSQTGQLDTQISITIRAENDNAKAHATFSDINFFLYFNGIKIAQLTAIPFDVPKNSSKDLAYVVPSMSIPLDTEGMEVVDASLKENKISFDLRGNARARWRVGFLGSVKFWSHLSCLLRFFPLNGTSVDPHCSSRSK</sequence>
<comment type="subcellular location">
    <subcellularLocation>
        <location evidence="1">Membrane</location>
    </subcellularLocation>
</comment>
<dbReference type="EMBL" id="DUZY01000001">
    <property type="protein sequence ID" value="DAD24998.1"/>
    <property type="molecule type" value="Genomic_DNA"/>
</dbReference>
<dbReference type="PANTHER" id="PTHR31234:SF66">
    <property type="entry name" value="LATE EMBRYOGENESIS ABUNDANT PROTEIN"/>
    <property type="match status" value="1"/>
</dbReference>
<accession>A0A822Y5W6</accession>
<comment type="caution">
    <text evidence="4">The sequence shown here is derived from an EMBL/GenBank/DDBJ whole genome shotgun (WGS) entry which is preliminary data.</text>
</comment>
<dbReference type="GO" id="GO:0098542">
    <property type="term" value="P:defense response to other organism"/>
    <property type="evidence" value="ECO:0007669"/>
    <property type="project" value="InterPro"/>
</dbReference>
<dbReference type="InterPro" id="IPR044839">
    <property type="entry name" value="NDR1-like"/>
</dbReference>
<dbReference type="AlphaFoldDB" id="A0A822Y5W6"/>
<evidence type="ECO:0008006" key="6">
    <source>
        <dbReference type="Google" id="ProtNLM"/>
    </source>
</evidence>
<dbReference type="Proteomes" id="UP000607653">
    <property type="component" value="Unassembled WGS sequence"/>
</dbReference>
<organism evidence="4 5">
    <name type="scientific">Nelumbo nucifera</name>
    <name type="common">Sacred lotus</name>
    <dbReference type="NCBI Taxonomy" id="4432"/>
    <lineage>
        <taxon>Eukaryota</taxon>
        <taxon>Viridiplantae</taxon>
        <taxon>Streptophyta</taxon>
        <taxon>Embryophyta</taxon>
        <taxon>Tracheophyta</taxon>
        <taxon>Spermatophyta</taxon>
        <taxon>Magnoliopsida</taxon>
        <taxon>Proteales</taxon>
        <taxon>Nelumbonaceae</taxon>
        <taxon>Nelumbo</taxon>
    </lineage>
</organism>
<keyword evidence="2 3" id="KW-0472">Membrane</keyword>
<dbReference type="GO" id="GO:0016020">
    <property type="term" value="C:membrane"/>
    <property type="evidence" value="ECO:0007669"/>
    <property type="project" value="UniProtKB-SubCell"/>
</dbReference>
<protein>
    <recommendedName>
        <fullName evidence="6">NDR1/HIN1-like protein 12</fullName>
    </recommendedName>
</protein>
<keyword evidence="3" id="KW-1133">Transmembrane helix</keyword>
<evidence type="ECO:0000313" key="5">
    <source>
        <dbReference type="Proteomes" id="UP000607653"/>
    </source>
</evidence>
<dbReference type="PANTHER" id="PTHR31234">
    <property type="entry name" value="LATE EMBRYOGENESIS ABUNDANT (LEA) HYDROXYPROLINE-RICH GLYCOPROTEIN FAMILY"/>
    <property type="match status" value="1"/>
</dbReference>
<feature type="transmembrane region" description="Helical" evidence="3">
    <location>
        <begin position="27"/>
        <end position="57"/>
    </location>
</feature>
<reference evidence="4 5" key="1">
    <citation type="journal article" date="2020" name="Mol. Biol. Evol.">
        <title>Distinct Expression and Methylation Patterns for Genes with Different Fates following a Single Whole-Genome Duplication in Flowering Plants.</title>
        <authorList>
            <person name="Shi T."/>
            <person name="Rahmani R.S."/>
            <person name="Gugger P.F."/>
            <person name="Wang M."/>
            <person name="Li H."/>
            <person name="Zhang Y."/>
            <person name="Li Z."/>
            <person name="Wang Q."/>
            <person name="Van de Peer Y."/>
            <person name="Marchal K."/>
            <person name="Chen J."/>
        </authorList>
    </citation>
    <scope>NUCLEOTIDE SEQUENCE [LARGE SCALE GENOMIC DNA]</scope>
    <source>
        <tissue evidence="4">Leaf</tissue>
    </source>
</reference>
<evidence type="ECO:0000256" key="3">
    <source>
        <dbReference type="SAM" id="Phobius"/>
    </source>
</evidence>
<name>A0A822Y5W6_NELNU</name>
<keyword evidence="3" id="KW-0812">Transmembrane</keyword>
<keyword evidence="5" id="KW-1185">Reference proteome</keyword>
<evidence type="ECO:0000256" key="1">
    <source>
        <dbReference type="ARBA" id="ARBA00004370"/>
    </source>
</evidence>
<evidence type="ECO:0000256" key="2">
    <source>
        <dbReference type="ARBA" id="ARBA00023136"/>
    </source>
</evidence>
<evidence type="ECO:0000313" key="4">
    <source>
        <dbReference type="EMBL" id="DAD24998.1"/>
    </source>
</evidence>